<dbReference type="EMBL" id="CP050292">
    <property type="protein sequence ID" value="QND73963.1"/>
    <property type="molecule type" value="Genomic_DNA"/>
</dbReference>
<proteinExistence type="predicted"/>
<dbReference type="RefSeq" id="WP_184512524.1">
    <property type="nucleotide sequence ID" value="NZ_CP050292.1"/>
</dbReference>
<evidence type="ECO:0000313" key="2">
    <source>
        <dbReference type="EMBL" id="QND73963.1"/>
    </source>
</evidence>
<keyword evidence="1" id="KW-0732">Signal</keyword>
<dbReference type="KEGG" id="trb:HB776_24280"/>
<evidence type="ECO:0000313" key="3">
    <source>
        <dbReference type="Proteomes" id="UP000515291"/>
    </source>
</evidence>
<name>A0A7G6U4N1_9BRAD</name>
<dbReference type="Proteomes" id="UP000515291">
    <property type="component" value="Chromosome"/>
</dbReference>
<organism evidence="2 3">
    <name type="scientific">Tardiphaga robiniae</name>
    <dbReference type="NCBI Taxonomy" id="943830"/>
    <lineage>
        <taxon>Bacteria</taxon>
        <taxon>Pseudomonadati</taxon>
        <taxon>Pseudomonadota</taxon>
        <taxon>Alphaproteobacteria</taxon>
        <taxon>Hyphomicrobiales</taxon>
        <taxon>Nitrobacteraceae</taxon>
        <taxon>Tardiphaga</taxon>
    </lineage>
</organism>
<dbReference type="AlphaFoldDB" id="A0A7G6U4N1"/>
<gene>
    <name evidence="2" type="ORF">HB776_24280</name>
</gene>
<reference evidence="3" key="1">
    <citation type="journal article" date="2020" name="Mol. Plant Microbe">
        <title>Rhizobial microsymbionts of the narrowly endemic Oxytropis species growing in Kamchatka are characterized by significant genetic diversity and possess a set of genes that are associated with T3SS and T6SS secretion systems and can affect the development of symbiosis.</title>
        <authorList>
            <person name="Safronova V."/>
            <person name="Guro P."/>
            <person name="Sazanova A."/>
            <person name="Kuznetsova I."/>
            <person name="Belimov A."/>
            <person name="Yakubov V."/>
            <person name="Chirak E."/>
            <person name="Afonin A."/>
            <person name="Gogolev Y."/>
            <person name="Andronov E."/>
            <person name="Tikhonovich I."/>
        </authorList>
    </citation>
    <scope>NUCLEOTIDE SEQUENCE [LARGE SCALE GENOMIC DNA]</scope>
    <source>
        <strain evidence="3">581</strain>
    </source>
</reference>
<accession>A0A7G6U4N1</accession>
<protein>
    <submittedName>
        <fullName evidence="2">Uncharacterized protein</fullName>
    </submittedName>
</protein>
<sequence>MKHAAPLFALTMLTAISVAHRPALAADPVFPPGVRVGLAPLVGLAPAKTFVGFETSDQGVKVLVTELPAAAFNEVETAFKANPAGMAAKPESIETTAGKAFYTIENAKDATGNVRRYSMIVGGGNFSGYVAVQVPENAQKIYTDDAVRQMLSSAVVRKEVPLPEQLGLMPFKISEMSDFKTVRTLAPGAALLLADSSDENSIETSPFVVIGSLASAPEKAEDRGRFAQQAAGTIPGLREGRITMSEPQRIDGMAGWETRIDAVSGKNNTPVSVVQWLRFGGGKVTMRIIASAPRDDWAKAFPRFRAVRDGIEPR</sequence>
<feature type="signal peptide" evidence="1">
    <location>
        <begin position="1"/>
        <end position="25"/>
    </location>
</feature>
<evidence type="ECO:0000256" key="1">
    <source>
        <dbReference type="SAM" id="SignalP"/>
    </source>
</evidence>
<feature type="chain" id="PRO_5028935356" evidence="1">
    <location>
        <begin position="26"/>
        <end position="314"/>
    </location>
</feature>